<accession>A0A6L2R727</accession>
<dbReference type="InterPro" id="IPR003959">
    <property type="entry name" value="ATPase_AAA_core"/>
</dbReference>
<dbReference type="GO" id="GO:0016887">
    <property type="term" value="F:ATP hydrolysis activity"/>
    <property type="evidence" value="ECO:0007669"/>
    <property type="project" value="InterPro"/>
</dbReference>
<proteinExistence type="predicted"/>
<keyword evidence="2" id="KW-0540">Nuclease</keyword>
<organism evidence="2 3">
    <name type="scientific">Candidatus Desulfovibrio kirbyi</name>
    <dbReference type="NCBI Taxonomy" id="2696086"/>
    <lineage>
        <taxon>Bacteria</taxon>
        <taxon>Pseudomonadati</taxon>
        <taxon>Thermodesulfobacteriota</taxon>
        <taxon>Desulfovibrionia</taxon>
        <taxon>Desulfovibrionales</taxon>
        <taxon>Desulfovibrionaceae</taxon>
        <taxon>Desulfovibrio</taxon>
    </lineage>
</organism>
<evidence type="ECO:0000313" key="2">
    <source>
        <dbReference type="EMBL" id="GFH63343.1"/>
    </source>
</evidence>
<dbReference type="EMBL" id="BLLL01000013">
    <property type="protein sequence ID" value="GFH63343.1"/>
    <property type="molecule type" value="Genomic_DNA"/>
</dbReference>
<keyword evidence="2" id="KW-0378">Hydrolase</keyword>
<keyword evidence="2" id="KW-0255">Endonuclease</keyword>
<dbReference type="GO" id="GO:0004519">
    <property type="term" value="F:endonuclease activity"/>
    <property type="evidence" value="ECO:0007669"/>
    <property type="project" value="UniProtKB-KW"/>
</dbReference>
<dbReference type="InterPro" id="IPR027417">
    <property type="entry name" value="P-loop_NTPase"/>
</dbReference>
<dbReference type="PANTHER" id="PTHR43581:SF2">
    <property type="entry name" value="EXCINUCLEASE ATPASE SUBUNIT"/>
    <property type="match status" value="1"/>
</dbReference>
<dbReference type="InterPro" id="IPR051396">
    <property type="entry name" value="Bact_Antivir_Def_Nuclease"/>
</dbReference>
<name>A0A6L2R727_9BACT</name>
<sequence length="430" mass="49029">MKIQSLHLENYRCFENFDIDFDKNLTVLVGVNGAGKTNILDALTVFCKYIMESQRGNYSAILCKSSDLSIKYTKDEIHINIKIFSHDKPLQWTFIESQTDPDTFPIKEHPHSLIYDFLPKKAQEKSLLCLLYSAQRCLPKDLRGSPQGGRPSAFTQAFDANINFQTSLKWFNDKDAAELRQRRDMKQNGDRNAETYEDPELKAVRHAVAEALSDGDYAYEAPRMVGSPPALVIRNKDTDTDYEVTMLSDGYRTMLALVMDLARRMAIANEHIVWPEGQSVLYSQGIVLIDEIELHLHPSWQQTVLPTLTRIFPNVQFIVTTHSPQVLTSIAAKYIRVLKKGQAFPLPENDETEGADSARLLQDVLGVDPRPGNDIAKKLKEYSALVYGEQWDSPQAESLRAELDAHYHDAEPMLKELELHIENSKWEREL</sequence>
<gene>
    <name evidence="2" type="ORF">ZNDK_1114</name>
</gene>
<evidence type="ECO:0000259" key="1">
    <source>
        <dbReference type="Pfam" id="PF13304"/>
    </source>
</evidence>
<protein>
    <submittedName>
        <fullName evidence="2">Putative DNA restriction-modification system endonuclease subunit</fullName>
    </submittedName>
</protein>
<dbReference type="SUPFAM" id="SSF52540">
    <property type="entry name" value="P-loop containing nucleoside triphosphate hydrolases"/>
    <property type="match status" value="1"/>
</dbReference>
<evidence type="ECO:0000313" key="3">
    <source>
        <dbReference type="Proteomes" id="UP000505077"/>
    </source>
</evidence>
<dbReference type="GO" id="GO:0005524">
    <property type="term" value="F:ATP binding"/>
    <property type="evidence" value="ECO:0007669"/>
    <property type="project" value="InterPro"/>
</dbReference>
<dbReference type="PANTHER" id="PTHR43581">
    <property type="entry name" value="ATP/GTP PHOSPHATASE"/>
    <property type="match status" value="1"/>
</dbReference>
<feature type="domain" description="ATPase AAA-type core" evidence="1">
    <location>
        <begin position="25"/>
        <end position="327"/>
    </location>
</feature>
<dbReference type="Pfam" id="PF13304">
    <property type="entry name" value="AAA_21"/>
    <property type="match status" value="1"/>
</dbReference>
<dbReference type="Proteomes" id="UP000505077">
    <property type="component" value="Unassembled WGS sequence"/>
</dbReference>
<dbReference type="AlphaFoldDB" id="A0A6L2R727"/>
<reference evidence="2 3" key="1">
    <citation type="journal article" date="2020" name="ISME J.">
        <title>Parallel Reductive Genome Evolution in Desulfovibrio Ectosymbionts Independently Acquired by Trichonympha Protists in the Termite Gut.</title>
        <authorList>
            <person name="Takeuchi M."/>
            <person name="Kuwahara H."/>
            <person name="Murakami T."/>
            <person name="Takahashi K."/>
            <person name="Kajitani R."/>
            <person name="Toyoda A."/>
            <person name="Itoh T."/>
            <person name="Ohkuma M."/>
            <person name="Hongoh Y."/>
        </authorList>
    </citation>
    <scope>NUCLEOTIDE SEQUENCE [LARGE SCALE GENOMIC DNA]</scope>
    <source>
        <strain evidence="2">ZnDsv-02</strain>
    </source>
</reference>
<dbReference type="Gene3D" id="3.40.50.300">
    <property type="entry name" value="P-loop containing nucleotide triphosphate hydrolases"/>
    <property type="match status" value="1"/>
</dbReference>
<comment type="caution">
    <text evidence="2">The sequence shown here is derived from an EMBL/GenBank/DDBJ whole genome shotgun (WGS) entry which is preliminary data.</text>
</comment>